<feature type="chain" id="PRO_5003606521" evidence="1">
    <location>
        <begin position="22"/>
        <end position="73"/>
    </location>
</feature>
<dbReference type="VEuPathDB" id="FungiDB:PGTG_21331"/>
<accession>H6QR17</accession>
<evidence type="ECO:0000256" key="1">
    <source>
        <dbReference type="SAM" id="SignalP"/>
    </source>
</evidence>
<evidence type="ECO:0000313" key="3">
    <source>
        <dbReference type="Proteomes" id="UP000008783"/>
    </source>
</evidence>
<organism evidence="2 3">
    <name type="scientific">Puccinia graminis f. sp. tritici (strain CRL 75-36-700-3 / race SCCL)</name>
    <name type="common">Black stem rust fungus</name>
    <dbReference type="NCBI Taxonomy" id="418459"/>
    <lineage>
        <taxon>Eukaryota</taxon>
        <taxon>Fungi</taxon>
        <taxon>Dikarya</taxon>
        <taxon>Basidiomycota</taxon>
        <taxon>Pucciniomycotina</taxon>
        <taxon>Pucciniomycetes</taxon>
        <taxon>Pucciniales</taxon>
        <taxon>Pucciniaceae</taxon>
        <taxon>Puccinia</taxon>
    </lineage>
</organism>
<sequence>MNASLAIVFIVAAVLPSIVYSGVPNDLVFGRMYGALGIKPPSIVLQESRNPGLIIKNKHIAWITQSLDTPDGI</sequence>
<dbReference type="AlphaFoldDB" id="H6QR17"/>
<dbReference type="InParanoid" id="H6QR17"/>
<dbReference type="Proteomes" id="UP000008783">
    <property type="component" value="Unassembled WGS sequence"/>
</dbReference>
<keyword evidence="1" id="KW-0732">Signal</keyword>
<evidence type="ECO:0000313" key="2">
    <source>
        <dbReference type="EMBL" id="EHS62961.1"/>
    </source>
</evidence>
<reference evidence="3" key="1">
    <citation type="journal article" date="2011" name="Proc. Natl. Acad. Sci. U.S.A.">
        <title>Obligate biotrophy features unraveled by the genomic analysis of rust fungi.</title>
        <authorList>
            <person name="Duplessis S."/>
            <person name="Cuomo C.A."/>
            <person name="Lin Y.-C."/>
            <person name="Aerts A."/>
            <person name="Tisserant E."/>
            <person name="Veneault-Fourrey C."/>
            <person name="Joly D.L."/>
            <person name="Hacquard S."/>
            <person name="Amselem J."/>
            <person name="Cantarel B.L."/>
            <person name="Chiu R."/>
            <person name="Coutinho P.M."/>
            <person name="Feau N."/>
            <person name="Field M."/>
            <person name="Frey P."/>
            <person name="Gelhaye E."/>
            <person name="Goldberg J."/>
            <person name="Grabherr M.G."/>
            <person name="Kodira C.D."/>
            <person name="Kohler A."/>
            <person name="Kuees U."/>
            <person name="Lindquist E.A."/>
            <person name="Lucas S.M."/>
            <person name="Mago R."/>
            <person name="Mauceli E."/>
            <person name="Morin E."/>
            <person name="Murat C."/>
            <person name="Pangilinan J.L."/>
            <person name="Park R."/>
            <person name="Pearson M."/>
            <person name="Quesneville H."/>
            <person name="Rouhier N."/>
            <person name="Sakthikumar S."/>
            <person name="Salamov A.A."/>
            <person name="Schmutz J."/>
            <person name="Selles B."/>
            <person name="Shapiro H."/>
            <person name="Tanguay P."/>
            <person name="Tuskan G.A."/>
            <person name="Henrissat B."/>
            <person name="Van de Peer Y."/>
            <person name="Rouze P."/>
            <person name="Ellis J.G."/>
            <person name="Dodds P.N."/>
            <person name="Schein J.E."/>
            <person name="Zhong S."/>
            <person name="Hamelin R.C."/>
            <person name="Grigoriev I.V."/>
            <person name="Szabo L.J."/>
            <person name="Martin F."/>
        </authorList>
    </citation>
    <scope>NUCLEOTIDE SEQUENCE [LARGE SCALE GENOMIC DNA]</scope>
    <source>
        <strain evidence="3">CRL 75-36-700-3 / race SCCL</strain>
    </source>
</reference>
<proteinExistence type="predicted"/>
<dbReference type="HOGENOM" id="CLU_2706029_0_0_1"/>
<dbReference type="KEGG" id="pgr:PGTG_21331"/>
<name>H6QR17_PUCGT</name>
<gene>
    <name evidence="2" type="ORF">PGTG_21331</name>
</gene>
<feature type="signal peptide" evidence="1">
    <location>
        <begin position="1"/>
        <end position="21"/>
    </location>
</feature>
<dbReference type="GeneID" id="13540894"/>
<keyword evidence="3" id="KW-1185">Reference proteome</keyword>
<protein>
    <submittedName>
        <fullName evidence="2">Uncharacterized protein</fullName>
    </submittedName>
</protein>
<dbReference type="RefSeq" id="XP_003890044.1">
    <property type="nucleotide sequence ID" value="XM_003889995.1"/>
</dbReference>
<dbReference type="EMBL" id="DS178277">
    <property type="protein sequence ID" value="EHS62961.1"/>
    <property type="molecule type" value="Genomic_DNA"/>
</dbReference>